<keyword evidence="1" id="KW-0472">Membrane</keyword>
<feature type="transmembrane region" description="Helical" evidence="1">
    <location>
        <begin position="35"/>
        <end position="55"/>
    </location>
</feature>
<dbReference type="InterPro" id="IPR000620">
    <property type="entry name" value="EamA_dom"/>
</dbReference>
<dbReference type="PANTHER" id="PTHR22911:SF137">
    <property type="entry name" value="SOLUTE CARRIER FAMILY 35 MEMBER G2-RELATED"/>
    <property type="match status" value="1"/>
</dbReference>
<evidence type="ECO:0000313" key="4">
    <source>
        <dbReference type="Proteomes" id="UP000671879"/>
    </source>
</evidence>
<gene>
    <name evidence="3" type="ORF">KAR29_10260</name>
</gene>
<feature type="transmembrane region" description="Helical" evidence="1">
    <location>
        <begin position="67"/>
        <end position="86"/>
    </location>
</feature>
<evidence type="ECO:0000313" key="3">
    <source>
        <dbReference type="EMBL" id="QTX33781.1"/>
    </source>
</evidence>
<name>A0A9Q7AC43_9BACT</name>
<feature type="transmembrane region" description="Helical" evidence="1">
    <location>
        <begin position="93"/>
        <end position="114"/>
    </location>
</feature>
<feature type="transmembrane region" description="Helical" evidence="1">
    <location>
        <begin position="226"/>
        <end position="248"/>
    </location>
</feature>
<feature type="domain" description="EamA" evidence="2">
    <location>
        <begin position="154"/>
        <end position="297"/>
    </location>
</feature>
<feature type="transmembrane region" description="Helical" evidence="1">
    <location>
        <begin position="254"/>
        <end position="274"/>
    </location>
</feature>
<dbReference type="PANTHER" id="PTHR22911">
    <property type="entry name" value="ACYL-MALONYL CONDENSING ENZYME-RELATED"/>
    <property type="match status" value="1"/>
</dbReference>
<evidence type="ECO:0000259" key="2">
    <source>
        <dbReference type="Pfam" id="PF00892"/>
    </source>
</evidence>
<protein>
    <submittedName>
        <fullName evidence="3">DMT family transporter</fullName>
    </submittedName>
</protein>
<dbReference type="KEGG" id="aram:KAR29_10260"/>
<evidence type="ECO:0000256" key="1">
    <source>
        <dbReference type="SAM" id="Phobius"/>
    </source>
</evidence>
<dbReference type="GO" id="GO:0016020">
    <property type="term" value="C:membrane"/>
    <property type="evidence" value="ECO:0007669"/>
    <property type="project" value="InterPro"/>
</dbReference>
<dbReference type="Proteomes" id="UP000671879">
    <property type="component" value="Chromosome"/>
</dbReference>
<feature type="transmembrane region" description="Helical" evidence="1">
    <location>
        <begin position="158"/>
        <end position="177"/>
    </location>
</feature>
<keyword evidence="1" id="KW-1133">Transmembrane helix</keyword>
<dbReference type="SUPFAM" id="SSF103481">
    <property type="entry name" value="Multidrug resistance efflux transporter EmrE"/>
    <property type="match status" value="2"/>
</dbReference>
<dbReference type="AlphaFoldDB" id="A0A9Q7AC43"/>
<accession>A0A9Q7AC43</accession>
<keyword evidence="4" id="KW-1185">Reference proteome</keyword>
<feature type="transmembrane region" description="Helical" evidence="1">
    <location>
        <begin position="120"/>
        <end position="138"/>
    </location>
</feature>
<reference evidence="4" key="1">
    <citation type="submission" date="2021-04" db="EMBL/GenBank/DDBJ databases">
        <title>A novel Synergistetes isolate from a pyrite-forming mixed culture.</title>
        <authorList>
            <person name="Bunk B."/>
            <person name="Sproer C."/>
            <person name="Spring S."/>
            <person name="Pester M."/>
        </authorList>
    </citation>
    <scope>NUCLEOTIDE SEQUENCE [LARGE SCALE GENOMIC DNA]</scope>
    <source>
        <strain evidence="4">J.5.4.2-T.3.5.2</strain>
    </source>
</reference>
<organism evidence="3 4">
    <name type="scientific">Aminithiophilus ramosus</name>
    <dbReference type="NCBI Taxonomy" id="3029084"/>
    <lineage>
        <taxon>Bacteria</taxon>
        <taxon>Thermotogati</taxon>
        <taxon>Synergistota</taxon>
        <taxon>Synergistia</taxon>
        <taxon>Synergistales</taxon>
        <taxon>Aminithiophilaceae</taxon>
        <taxon>Aminithiophilus</taxon>
    </lineage>
</organism>
<sequence>MTPIGIVLALTTALCWAIVPLIYRRNMGDLSFPEVNAIRSFGFVGAMVLLVLFQGTGMPPALRGPHFLLLLAATLLGNVFGDVLYLSSIAKIGVGRAVAITSTYPLVVTVLSALWLGERITLPIAVGTVSVVAGLNLLRKGNDADRGHLPEAKRGFLLALATALCWGLSIPVTRWLLLETDLSSTDLNFWRSLVFFPSVWALWLLRCRLGYHRPERILALRGRSWLALNGAGALALALGGTLLALALQQAPASVVTPITASSPLISTLLAISFLGETSTRRQWVGIALVVVGSAVISF</sequence>
<feature type="domain" description="EamA" evidence="2">
    <location>
        <begin position="4"/>
        <end position="137"/>
    </location>
</feature>
<feature type="transmembrane region" description="Helical" evidence="1">
    <location>
        <begin position="189"/>
        <end position="205"/>
    </location>
</feature>
<dbReference type="Gene3D" id="1.10.3730.20">
    <property type="match status" value="1"/>
</dbReference>
<dbReference type="Pfam" id="PF00892">
    <property type="entry name" value="EamA"/>
    <property type="match status" value="2"/>
</dbReference>
<dbReference type="InterPro" id="IPR037185">
    <property type="entry name" value="EmrE-like"/>
</dbReference>
<dbReference type="EMBL" id="CP072943">
    <property type="protein sequence ID" value="QTX33781.1"/>
    <property type="molecule type" value="Genomic_DNA"/>
</dbReference>
<proteinExistence type="predicted"/>
<keyword evidence="1" id="KW-0812">Transmembrane</keyword>
<feature type="transmembrane region" description="Helical" evidence="1">
    <location>
        <begin position="6"/>
        <end position="23"/>
    </location>
</feature>